<feature type="transmembrane region" description="Helical" evidence="1">
    <location>
        <begin position="56"/>
        <end position="76"/>
    </location>
</feature>
<keyword evidence="1" id="KW-1133">Transmembrane helix</keyword>
<keyword evidence="1" id="KW-0812">Transmembrane</keyword>
<evidence type="ECO:0000313" key="2">
    <source>
        <dbReference type="EMBL" id="MCI2241214.1"/>
    </source>
</evidence>
<evidence type="ECO:0008006" key="4">
    <source>
        <dbReference type="Google" id="ProtNLM"/>
    </source>
</evidence>
<evidence type="ECO:0000256" key="1">
    <source>
        <dbReference type="SAM" id="Phobius"/>
    </source>
</evidence>
<proteinExistence type="predicted"/>
<comment type="caution">
    <text evidence="2">The sequence shown here is derived from an EMBL/GenBank/DDBJ whole genome shotgun (WGS) entry which is preliminary data.</text>
</comment>
<dbReference type="Proteomes" id="UP001430755">
    <property type="component" value="Unassembled WGS sequence"/>
</dbReference>
<organism evidence="2 3">
    <name type="scientific">Adlercreutzia faecimuris</name>
    <dbReference type="NCBI Taxonomy" id="2897341"/>
    <lineage>
        <taxon>Bacteria</taxon>
        <taxon>Bacillati</taxon>
        <taxon>Actinomycetota</taxon>
        <taxon>Coriobacteriia</taxon>
        <taxon>Eggerthellales</taxon>
        <taxon>Eggerthellaceae</taxon>
        <taxon>Adlercreutzia</taxon>
    </lineage>
</organism>
<dbReference type="EMBL" id="JAJMLW010000001">
    <property type="protein sequence ID" value="MCI2241214.1"/>
    <property type="molecule type" value="Genomic_DNA"/>
</dbReference>
<feature type="transmembrane region" description="Helical" evidence="1">
    <location>
        <begin position="125"/>
        <end position="147"/>
    </location>
</feature>
<reference evidence="2" key="1">
    <citation type="submission" date="2021-11" db="EMBL/GenBank/DDBJ databases">
        <title>A Novel Adlercreutzia Species, isolated from a Allomyrina dichotoma larva feces.</title>
        <authorList>
            <person name="Suh M.K."/>
        </authorList>
    </citation>
    <scope>NUCLEOTIDE SEQUENCE</scope>
    <source>
        <strain evidence="2">JBNU-10</strain>
    </source>
</reference>
<protein>
    <recommendedName>
        <fullName evidence="4">DUF2798 domain-containing protein</fullName>
    </recommendedName>
</protein>
<name>A0ABS9WEB7_9ACTN</name>
<feature type="transmembrane region" description="Helical" evidence="1">
    <location>
        <begin position="167"/>
        <end position="188"/>
    </location>
</feature>
<dbReference type="RefSeq" id="WP_242163151.1">
    <property type="nucleotide sequence ID" value="NZ_JAJMLW010000001.1"/>
</dbReference>
<gene>
    <name evidence="2" type="ORF">LPT13_02460</name>
</gene>
<feature type="transmembrane region" description="Helical" evidence="1">
    <location>
        <begin position="88"/>
        <end position="105"/>
    </location>
</feature>
<keyword evidence="1" id="KW-0472">Membrane</keyword>
<sequence length="217" mass="23232">MKSLNMHSEADQALPLRASDSLALPHLPEPAKPRLYGYRDCLDGTAPAPKDALGKAVFGILMGGGMVTFMTTFNGLRHTGLDFLASSHWLYPVVFSIAMGMRLLYANRAVDAVAPRLIFPHLTGVARTAAMSALNVSFMAPVMAVFTALLLKGPDNLVANAWGELPFVMAVAILVNLLVVGPAVRLLYHNVIMPATGARLVQATQRFATTWAGIFTG</sequence>
<accession>A0ABS9WEB7</accession>
<keyword evidence="3" id="KW-1185">Reference proteome</keyword>
<evidence type="ECO:0000313" key="3">
    <source>
        <dbReference type="Proteomes" id="UP001430755"/>
    </source>
</evidence>